<feature type="compositionally biased region" description="Basic and acidic residues" evidence="1">
    <location>
        <begin position="295"/>
        <end position="310"/>
    </location>
</feature>
<feature type="transmembrane region" description="Helical" evidence="2">
    <location>
        <begin position="37"/>
        <end position="56"/>
    </location>
</feature>
<reference evidence="4" key="1">
    <citation type="submission" date="2011-05" db="EMBL/GenBank/DDBJ databases">
        <title>The genome sequence of Vittaforma corneae strain ATCC 50505.</title>
        <authorList>
            <consortium name="The Broad Institute Genome Sequencing Platform"/>
            <person name="Cuomo C."/>
            <person name="Didier E."/>
            <person name="Bowers L."/>
            <person name="Young S.K."/>
            <person name="Zeng Q."/>
            <person name="Gargeya S."/>
            <person name="Fitzgerald M."/>
            <person name="Haas B."/>
            <person name="Abouelleil A."/>
            <person name="Alvarado L."/>
            <person name="Arachchi H.M."/>
            <person name="Berlin A."/>
            <person name="Chapman S.B."/>
            <person name="Gearin G."/>
            <person name="Goldberg J."/>
            <person name="Griggs A."/>
            <person name="Gujja S."/>
            <person name="Hansen M."/>
            <person name="Heiman D."/>
            <person name="Howarth C."/>
            <person name="Larimer J."/>
            <person name="Lui A."/>
            <person name="MacDonald P.J.P."/>
            <person name="McCowen C."/>
            <person name="Montmayeur A."/>
            <person name="Murphy C."/>
            <person name="Neiman D."/>
            <person name="Pearson M."/>
            <person name="Priest M."/>
            <person name="Roberts A."/>
            <person name="Saif S."/>
            <person name="Shea T."/>
            <person name="Sisk P."/>
            <person name="Stolte C."/>
            <person name="Sykes S."/>
            <person name="Wortman J."/>
            <person name="Nusbaum C."/>
            <person name="Birren B."/>
        </authorList>
    </citation>
    <scope>NUCLEOTIDE SEQUENCE [LARGE SCALE GENOMIC DNA]</scope>
    <source>
        <strain evidence="4">ATCC 50505</strain>
    </source>
</reference>
<feature type="transmembrane region" description="Helical" evidence="2">
    <location>
        <begin position="196"/>
        <end position="213"/>
    </location>
</feature>
<protein>
    <recommendedName>
        <fullName evidence="5">Transmembrane protein</fullName>
    </recommendedName>
</protein>
<evidence type="ECO:0000313" key="3">
    <source>
        <dbReference type="EMBL" id="ELA41227.1"/>
    </source>
</evidence>
<dbReference type="Proteomes" id="UP000011082">
    <property type="component" value="Unassembled WGS sequence"/>
</dbReference>
<dbReference type="GeneID" id="19882426"/>
<dbReference type="AlphaFoldDB" id="L2GLR7"/>
<evidence type="ECO:0000256" key="1">
    <source>
        <dbReference type="SAM" id="MobiDB-lite"/>
    </source>
</evidence>
<feature type="transmembrane region" description="Helical" evidence="2">
    <location>
        <begin position="125"/>
        <end position="153"/>
    </location>
</feature>
<keyword evidence="4" id="KW-1185">Reference proteome</keyword>
<feature type="transmembrane region" description="Helical" evidence="2">
    <location>
        <begin position="92"/>
        <end position="113"/>
    </location>
</feature>
<name>L2GLR7_VITCO</name>
<dbReference type="VEuPathDB" id="MicrosporidiaDB:VICG_01716"/>
<feature type="region of interest" description="Disordered" evidence="1">
    <location>
        <begin position="266"/>
        <end position="346"/>
    </location>
</feature>
<dbReference type="RefSeq" id="XP_007605161.1">
    <property type="nucleotide sequence ID" value="XM_007605099.1"/>
</dbReference>
<organism evidence="3 4">
    <name type="scientific">Vittaforma corneae (strain ATCC 50505)</name>
    <name type="common">Microsporidian parasite</name>
    <name type="synonym">Nosema corneum</name>
    <dbReference type="NCBI Taxonomy" id="993615"/>
    <lineage>
        <taxon>Eukaryota</taxon>
        <taxon>Fungi</taxon>
        <taxon>Fungi incertae sedis</taxon>
        <taxon>Microsporidia</taxon>
        <taxon>Nosematidae</taxon>
        <taxon>Vittaforma</taxon>
    </lineage>
</organism>
<dbReference type="HOGENOM" id="CLU_802152_0_0_1"/>
<proteinExistence type="predicted"/>
<sequence length="346" mass="38679">MSSTQNGMQSQGDTNSIVPSGFILDDLASYAASLPNVELGICLIYVLLAIITWYIAINHFKWQISNGKNAYFYRPCPCFKSLSDTMITKLEYILIVIFRIISTFMCYIIYIHLRAKCTRIEDCAVVLLVPFVSFNVALWLMFINFIIIGLYAFLRFIVKISFPMVGFWACTVLEMTAVIMEWIFGAHGYSNLYMKWGVIDEGVIGTLYLIYLMKLPGIIKGSRTAGDMNVSPSKTEHGVSMQPIRNPNPEQQPFLEHSINVTGSISSNVKVGGNSKQQDRTKGDTCSQASIAVEAEVHVNKSSENLKTDAKSSNPGAFTNPNNQSTRKVRFASQSQDFIHSKPLNK</sequence>
<feature type="transmembrane region" description="Helical" evidence="2">
    <location>
        <begin position="165"/>
        <end position="184"/>
    </location>
</feature>
<evidence type="ECO:0000256" key="2">
    <source>
        <dbReference type="SAM" id="Phobius"/>
    </source>
</evidence>
<feature type="region of interest" description="Disordered" evidence="1">
    <location>
        <begin position="226"/>
        <end position="254"/>
    </location>
</feature>
<accession>L2GLR7</accession>
<evidence type="ECO:0008006" key="5">
    <source>
        <dbReference type="Google" id="ProtNLM"/>
    </source>
</evidence>
<gene>
    <name evidence="3" type="ORF">VICG_01716</name>
</gene>
<evidence type="ECO:0000313" key="4">
    <source>
        <dbReference type="Proteomes" id="UP000011082"/>
    </source>
</evidence>
<keyword evidence="2" id="KW-0472">Membrane</keyword>
<feature type="compositionally biased region" description="Polar residues" evidence="1">
    <location>
        <begin position="311"/>
        <end position="338"/>
    </location>
</feature>
<dbReference type="InParanoid" id="L2GLR7"/>
<keyword evidence="2" id="KW-0812">Transmembrane</keyword>
<dbReference type="EMBL" id="JH370147">
    <property type="protein sequence ID" value="ELA41227.1"/>
    <property type="molecule type" value="Genomic_DNA"/>
</dbReference>
<keyword evidence="2" id="KW-1133">Transmembrane helix</keyword>